<sequence>MSSESVILVHAFLQIHAPKIAAKFASKFENLRLEDHAEQAETLSNALVNTVKAAMLVPGTDVSKALSSLSEHEAENAEEVEAPAESSQSTTLSSKKEKKDKQSKKAKSDKKRKAQEDEDVQEEVAPVQAEEEPEAPTVPVEPATEVEVVETVASRPKKKPAQGERFQRVKSDHVQFLDDRLRDMSYEAKASNEGTHTQSGAGDWGARANADLIVTRGKAFTKEKNKKKRGSYRGGVIDQGSHSIKFTYDDE</sequence>
<evidence type="ECO:0000313" key="4">
    <source>
        <dbReference type="Proteomes" id="UP001214415"/>
    </source>
</evidence>
<dbReference type="PANTHER" id="PTHR23216:SF1">
    <property type="entry name" value="NUCLEOLAR AND COILED-BODY PHOSPHOPROTEIN 1"/>
    <property type="match status" value="1"/>
</dbReference>
<feature type="domain" description="Srp40 C-terminal" evidence="2">
    <location>
        <begin position="165"/>
        <end position="246"/>
    </location>
</feature>
<dbReference type="AlphaFoldDB" id="A0AAF0IZE9"/>
<dbReference type="PANTHER" id="PTHR23216">
    <property type="entry name" value="NUCLEOLAR AND COILED-BODY PHOSPHOPROTEIN 1"/>
    <property type="match status" value="1"/>
</dbReference>
<dbReference type="InterPro" id="IPR007718">
    <property type="entry name" value="Srp40_C"/>
</dbReference>
<feature type="region of interest" description="Disordered" evidence="1">
    <location>
        <begin position="221"/>
        <end position="251"/>
    </location>
</feature>
<dbReference type="EMBL" id="CP119901">
    <property type="protein sequence ID" value="WFD22433.1"/>
    <property type="molecule type" value="Genomic_DNA"/>
</dbReference>
<dbReference type="Proteomes" id="UP001214415">
    <property type="component" value="Chromosome 2"/>
</dbReference>
<accession>A0AAF0IZE9</accession>
<proteinExistence type="predicted"/>
<evidence type="ECO:0000256" key="1">
    <source>
        <dbReference type="SAM" id="MobiDB-lite"/>
    </source>
</evidence>
<gene>
    <name evidence="3" type="primary">SRP40</name>
    <name evidence="3" type="ORF">MEQU1_001104</name>
</gene>
<organism evidence="3 4">
    <name type="scientific">Malassezia equina</name>
    <dbReference type="NCBI Taxonomy" id="1381935"/>
    <lineage>
        <taxon>Eukaryota</taxon>
        <taxon>Fungi</taxon>
        <taxon>Dikarya</taxon>
        <taxon>Basidiomycota</taxon>
        <taxon>Ustilaginomycotina</taxon>
        <taxon>Malasseziomycetes</taxon>
        <taxon>Malasseziales</taxon>
        <taxon>Malasseziaceae</taxon>
        <taxon>Malassezia</taxon>
    </lineage>
</organism>
<evidence type="ECO:0000313" key="3">
    <source>
        <dbReference type="EMBL" id="WFD22433.1"/>
    </source>
</evidence>
<name>A0AAF0IZE9_9BASI</name>
<feature type="compositionally biased region" description="Low complexity" evidence="1">
    <location>
        <begin position="83"/>
        <end position="93"/>
    </location>
</feature>
<feature type="region of interest" description="Disordered" evidence="1">
    <location>
        <begin position="67"/>
        <end position="171"/>
    </location>
</feature>
<protein>
    <submittedName>
        <fullName evidence="3">Jun-like transcription factor</fullName>
    </submittedName>
</protein>
<feature type="compositionally biased region" description="Low complexity" evidence="1">
    <location>
        <begin position="135"/>
        <end position="153"/>
    </location>
</feature>
<dbReference type="GO" id="GO:0005730">
    <property type="term" value="C:nucleolus"/>
    <property type="evidence" value="ECO:0007669"/>
    <property type="project" value="InterPro"/>
</dbReference>
<reference evidence="3" key="1">
    <citation type="submission" date="2023-03" db="EMBL/GenBank/DDBJ databases">
        <title>Mating type loci evolution in Malassezia.</title>
        <authorList>
            <person name="Coelho M.A."/>
        </authorList>
    </citation>
    <scope>NUCLEOTIDE SEQUENCE</scope>
    <source>
        <strain evidence="3">CBS 12830</strain>
    </source>
</reference>
<feature type="compositionally biased region" description="Basic and acidic residues" evidence="1">
    <location>
        <begin position="161"/>
        <end position="171"/>
    </location>
</feature>
<dbReference type="Pfam" id="PF05022">
    <property type="entry name" value="SRP40_C"/>
    <property type="match status" value="1"/>
</dbReference>
<evidence type="ECO:0000259" key="2">
    <source>
        <dbReference type="Pfam" id="PF05022"/>
    </source>
</evidence>
<dbReference type="InterPro" id="IPR039191">
    <property type="entry name" value="Nopp140-like"/>
</dbReference>
<keyword evidence="4" id="KW-1185">Reference proteome</keyword>
<feature type="compositionally biased region" description="Basic residues" evidence="1">
    <location>
        <begin position="101"/>
        <end position="113"/>
    </location>
</feature>